<dbReference type="RefSeq" id="WP_117297469.1">
    <property type="nucleotide sequence ID" value="NZ_QVQT02000001.1"/>
</dbReference>
<comment type="similarity">
    <text evidence="3">Belongs to the Nudix hydrolase family.</text>
</comment>
<evidence type="ECO:0000256" key="1">
    <source>
        <dbReference type="ARBA" id="ARBA00001946"/>
    </source>
</evidence>
<evidence type="ECO:0000256" key="2">
    <source>
        <dbReference type="ARBA" id="ARBA00022801"/>
    </source>
</evidence>
<dbReference type="InterPro" id="IPR020476">
    <property type="entry name" value="Nudix_hydrolase"/>
</dbReference>
<evidence type="ECO:0000256" key="3">
    <source>
        <dbReference type="RuleBase" id="RU003476"/>
    </source>
</evidence>
<dbReference type="PRINTS" id="PR00502">
    <property type="entry name" value="NUDIXFAMILY"/>
</dbReference>
<accession>A0A372ITJ1</accession>
<dbReference type="Gene3D" id="3.90.79.10">
    <property type="entry name" value="Nucleoside Triphosphate Pyrophosphohydrolase"/>
    <property type="match status" value="1"/>
</dbReference>
<protein>
    <submittedName>
        <fullName evidence="5">NUDIX domain-containing protein</fullName>
    </submittedName>
</protein>
<dbReference type="InterPro" id="IPR015797">
    <property type="entry name" value="NUDIX_hydrolase-like_dom_sf"/>
</dbReference>
<gene>
    <name evidence="5" type="ORF">D0Y96_01270</name>
</gene>
<dbReference type="PROSITE" id="PS51462">
    <property type="entry name" value="NUDIX"/>
    <property type="match status" value="1"/>
</dbReference>
<keyword evidence="6" id="KW-1185">Reference proteome</keyword>
<dbReference type="CDD" id="cd04673">
    <property type="entry name" value="NUDIX_ADPRase"/>
    <property type="match status" value="1"/>
</dbReference>
<name>A0A372ITJ1_9BACT</name>
<dbReference type="GO" id="GO:0016787">
    <property type="term" value="F:hydrolase activity"/>
    <property type="evidence" value="ECO:0007669"/>
    <property type="project" value="UniProtKB-KW"/>
</dbReference>
<comment type="cofactor">
    <cofactor evidence="1">
        <name>Mg(2+)</name>
        <dbReference type="ChEBI" id="CHEBI:18420"/>
    </cofactor>
</comment>
<reference evidence="5 6" key="1">
    <citation type="submission" date="2018-08" db="EMBL/GenBank/DDBJ databases">
        <title>Acidipila sp. 4G-K13, an acidobacterium isolated from forest soil.</title>
        <authorList>
            <person name="Gao Z.-H."/>
            <person name="Qiu L.-H."/>
        </authorList>
    </citation>
    <scope>NUCLEOTIDE SEQUENCE [LARGE SCALE GENOMIC DNA]</scope>
    <source>
        <strain evidence="5 6">4G-K13</strain>
    </source>
</reference>
<dbReference type="PANTHER" id="PTHR43046">
    <property type="entry name" value="GDP-MANNOSE MANNOSYL HYDROLASE"/>
    <property type="match status" value="1"/>
</dbReference>
<sequence length="143" mass="15580">MRREYPDRPVAGVGAVIVQDGRVLVIERGQEPLKGEWSLPGGALELGETLEEGIRREVLEETGLEVELLAVVEVFDRISTDAKGQVRYHYVLVDFLCRVTGGLLACATDAADARWAGPDDLDGIAPFTVEVIRKGMKMAETIG</sequence>
<evidence type="ECO:0000313" key="5">
    <source>
        <dbReference type="EMBL" id="RFU18236.1"/>
    </source>
</evidence>
<proteinExistence type="inferred from homology"/>
<dbReference type="AlphaFoldDB" id="A0A372ITJ1"/>
<dbReference type="EMBL" id="QVQT01000001">
    <property type="protein sequence ID" value="RFU18236.1"/>
    <property type="molecule type" value="Genomic_DNA"/>
</dbReference>
<keyword evidence="2 3" id="KW-0378">Hydrolase</keyword>
<dbReference type="OrthoDB" id="9810648at2"/>
<evidence type="ECO:0000313" key="6">
    <source>
        <dbReference type="Proteomes" id="UP000264702"/>
    </source>
</evidence>
<dbReference type="Proteomes" id="UP000264702">
    <property type="component" value="Unassembled WGS sequence"/>
</dbReference>
<organism evidence="5 6">
    <name type="scientific">Paracidobacterium acidisoli</name>
    <dbReference type="NCBI Taxonomy" id="2303751"/>
    <lineage>
        <taxon>Bacteria</taxon>
        <taxon>Pseudomonadati</taxon>
        <taxon>Acidobacteriota</taxon>
        <taxon>Terriglobia</taxon>
        <taxon>Terriglobales</taxon>
        <taxon>Acidobacteriaceae</taxon>
        <taxon>Paracidobacterium</taxon>
    </lineage>
</organism>
<dbReference type="SUPFAM" id="SSF55811">
    <property type="entry name" value="Nudix"/>
    <property type="match status" value="1"/>
</dbReference>
<dbReference type="PANTHER" id="PTHR43046:SF14">
    <property type="entry name" value="MUTT_NUDIX FAMILY PROTEIN"/>
    <property type="match status" value="1"/>
</dbReference>
<feature type="domain" description="Nudix hydrolase" evidence="4">
    <location>
        <begin position="8"/>
        <end position="138"/>
    </location>
</feature>
<dbReference type="PROSITE" id="PS00893">
    <property type="entry name" value="NUDIX_BOX"/>
    <property type="match status" value="1"/>
</dbReference>
<dbReference type="InterPro" id="IPR020084">
    <property type="entry name" value="NUDIX_hydrolase_CS"/>
</dbReference>
<comment type="caution">
    <text evidence="5">The sequence shown here is derived from an EMBL/GenBank/DDBJ whole genome shotgun (WGS) entry which is preliminary data.</text>
</comment>
<dbReference type="Pfam" id="PF00293">
    <property type="entry name" value="NUDIX"/>
    <property type="match status" value="1"/>
</dbReference>
<evidence type="ECO:0000259" key="4">
    <source>
        <dbReference type="PROSITE" id="PS51462"/>
    </source>
</evidence>
<dbReference type="InterPro" id="IPR000086">
    <property type="entry name" value="NUDIX_hydrolase_dom"/>
</dbReference>